<reference evidence="5 6" key="1">
    <citation type="submission" date="2023-08" db="EMBL/GenBank/DDBJ databases">
        <title>Functional and genomic diversity of the sorghum phyllosphere microbiome.</title>
        <authorList>
            <person name="Shade A."/>
        </authorList>
    </citation>
    <scope>NUCLEOTIDE SEQUENCE [LARGE SCALE GENOMIC DNA]</scope>
    <source>
        <strain evidence="5 6">SORGH_AS_0335</strain>
    </source>
</reference>
<dbReference type="Gene3D" id="1.20.120.530">
    <property type="entry name" value="GntR ligand-binding domain-like"/>
    <property type="match status" value="1"/>
</dbReference>
<keyword evidence="1" id="KW-0805">Transcription regulation</keyword>
<dbReference type="SUPFAM" id="SSF48008">
    <property type="entry name" value="GntR ligand-binding domain-like"/>
    <property type="match status" value="1"/>
</dbReference>
<evidence type="ECO:0000256" key="2">
    <source>
        <dbReference type="ARBA" id="ARBA00023125"/>
    </source>
</evidence>
<dbReference type="Pfam" id="PF07729">
    <property type="entry name" value="FCD"/>
    <property type="match status" value="1"/>
</dbReference>
<dbReference type="CDD" id="cd07377">
    <property type="entry name" value="WHTH_GntR"/>
    <property type="match status" value="1"/>
</dbReference>
<evidence type="ECO:0000259" key="4">
    <source>
        <dbReference type="PROSITE" id="PS50949"/>
    </source>
</evidence>
<dbReference type="InterPro" id="IPR000524">
    <property type="entry name" value="Tscrpt_reg_HTH_GntR"/>
</dbReference>
<name>A0ABU1I820_9BURK</name>
<evidence type="ECO:0000313" key="6">
    <source>
        <dbReference type="Proteomes" id="UP001267710"/>
    </source>
</evidence>
<feature type="domain" description="HTH gntR-type" evidence="4">
    <location>
        <begin position="30"/>
        <end position="96"/>
    </location>
</feature>
<dbReference type="PRINTS" id="PR00033">
    <property type="entry name" value="HTHASNC"/>
</dbReference>
<dbReference type="Proteomes" id="UP001267710">
    <property type="component" value="Unassembled WGS sequence"/>
</dbReference>
<dbReference type="InterPro" id="IPR008920">
    <property type="entry name" value="TF_FadR/GntR_C"/>
</dbReference>
<dbReference type="InterPro" id="IPR036390">
    <property type="entry name" value="WH_DNA-bd_sf"/>
</dbReference>
<organism evidence="5 6">
    <name type="scientific">Paracidovorax wautersii</name>
    <dbReference type="NCBI Taxonomy" id="1177982"/>
    <lineage>
        <taxon>Bacteria</taxon>
        <taxon>Pseudomonadati</taxon>
        <taxon>Pseudomonadota</taxon>
        <taxon>Betaproteobacteria</taxon>
        <taxon>Burkholderiales</taxon>
        <taxon>Comamonadaceae</taxon>
        <taxon>Paracidovorax</taxon>
    </lineage>
</organism>
<dbReference type="InterPro" id="IPR011711">
    <property type="entry name" value="GntR_C"/>
</dbReference>
<dbReference type="InterPro" id="IPR036388">
    <property type="entry name" value="WH-like_DNA-bd_sf"/>
</dbReference>
<evidence type="ECO:0000256" key="3">
    <source>
        <dbReference type="ARBA" id="ARBA00023163"/>
    </source>
</evidence>
<protein>
    <submittedName>
        <fullName evidence="5">DNA-binding GntR family transcriptional regulator</fullName>
    </submittedName>
</protein>
<comment type="caution">
    <text evidence="5">The sequence shown here is derived from an EMBL/GenBank/DDBJ whole genome shotgun (WGS) entry which is preliminary data.</text>
</comment>
<gene>
    <name evidence="5" type="ORF">QE399_001056</name>
</gene>
<keyword evidence="6" id="KW-1185">Reference proteome</keyword>
<dbReference type="Pfam" id="PF00392">
    <property type="entry name" value="GntR"/>
    <property type="match status" value="1"/>
</dbReference>
<keyword evidence="2 5" id="KW-0238">DNA-binding</keyword>
<dbReference type="EMBL" id="JAVIZX010000001">
    <property type="protein sequence ID" value="MDR6213367.1"/>
    <property type="molecule type" value="Genomic_DNA"/>
</dbReference>
<dbReference type="PANTHER" id="PTHR43537:SF45">
    <property type="entry name" value="GNTR FAMILY REGULATORY PROTEIN"/>
    <property type="match status" value="1"/>
</dbReference>
<keyword evidence="3" id="KW-0804">Transcription</keyword>
<dbReference type="InterPro" id="IPR000485">
    <property type="entry name" value="AsnC-type_HTH_dom"/>
</dbReference>
<evidence type="ECO:0000313" key="5">
    <source>
        <dbReference type="EMBL" id="MDR6213367.1"/>
    </source>
</evidence>
<dbReference type="SMART" id="SM00345">
    <property type="entry name" value="HTH_GNTR"/>
    <property type="match status" value="1"/>
</dbReference>
<dbReference type="RefSeq" id="WP_309826830.1">
    <property type="nucleotide sequence ID" value="NZ_JAVIZX010000001.1"/>
</dbReference>
<dbReference type="PANTHER" id="PTHR43537">
    <property type="entry name" value="TRANSCRIPTIONAL REGULATOR, GNTR FAMILY"/>
    <property type="match status" value="1"/>
</dbReference>
<accession>A0ABU1I820</accession>
<dbReference type="SUPFAM" id="SSF46785">
    <property type="entry name" value="Winged helix' DNA-binding domain"/>
    <property type="match status" value="1"/>
</dbReference>
<sequence length="262" mass="28841">MTKHSLSSRLPSVPAAPAKVRAAPISRVRRERGSAVVNTLRDMAISYQLRPGERISEIELAARLGVSRTPVREALTRLVTEGFLVPCTRGFMRRPLDVQEAIDLYEARMAVERECLRLAVERADEAQIAEAQRFLETSRAASPDTPVRALVELDEAFHLRIAAMARNGELQRMLASLNERVRFIRWIDMEKAGRDFTQQEHGAILQAVAARDGAAAARLMDEHIGLRREQIVEAITQGLARIYIADEGVAAPGAGATASAAL</sequence>
<evidence type="ECO:0000256" key="1">
    <source>
        <dbReference type="ARBA" id="ARBA00023015"/>
    </source>
</evidence>
<dbReference type="PROSITE" id="PS50949">
    <property type="entry name" value="HTH_GNTR"/>
    <property type="match status" value="1"/>
</dbReference>
<dbReference type="PRINTS" id="PR00035">
    <property type="entry name" value="HTHGNTR"/>
</dbReference>
<dbReference type="SMART" id="SM00895">
    <property type="entry name" value="FCD"/>
    <property type="match status" value="1"/>
</dbReference>
<proteinExistence type="predicted"/>
<dbReference type="Gene3D" id="1.10.10.10">
    <property type="entry name" value="Winged helix-like DNA-binding domain superfamily/Winged helix DNA-binding domain"/>
    <property type="match status" value="1"/>
</dbReference>
<dbReference type="GO" id="GO:0003677">
    <property type="term" value="F:DNA binding"/>
    <property type="evidence" value="ECO:0007669"/>
    <property type="project" value="UniProtKB-KW"/>
</dbReference>